<proteinExistence type="predicted"/>
<name>T0HRK0_9SPHN</name>
<dbReference type="EMBL" id="ATDP01000036">
    <property type="protein sequence ID" value="EQB18986.1"/>
    <property type="molecule type" value="Genomic_DNA"/>
</dbReference>
<organism evidence="2 3">
    <name type="scientific">Sphingobium lactosutens DS20</name>
    <dbReference type="NCBI Taxonomy" id="1331060"/>
    <lineage>
        <taxon>Bacteria</taxon>
        <taxon>Pseudomonadati</taxon>
        <taxon>Pseudomonadota</taxon>
        <taxon>Alphaproteobacteria</taxon>
        <taxon>Sphingomonadales</taxon>
        <taxon>Sphingomonadaceae</taxon>
        <taxon>Sphingobium</taxon>
    </lineage>
</organism>
<dbReference type="OrthoDB" id="6400788at2"/>
<dbReference type="SUPFAM" id="SSF52540">
    <property type="entry name" value="P-loop containing nucleoside triphosphate hydrolases"/>
    <property type="match status" value="1"/>
</dbReference>
<gene>
    <name evidence="2" type="ORF">RLDS_00985</name>
</gene>
<keyword evidence="3" id="KW-1185">Reference proteome</keyword>
<dbReference type="RefSeq" id="WP_021224359.1">
    <property type="nucleotide sequence ID" value="NZ_ATDP01000036.1"/>
</dbReference>
<accession>T0HRK0</accession>
<dbReference type="NCBIfam" id="NF041065">
    <property type="entry name" value="DpdH"/>
    <property type="match status" value="1"/>
</dbReference>
<dbReference type="PATRIC" id="fig|1331060.3.peg.172"/>
<evidence type="ECO:0000256" key="1">
    <source>
        <dbReference type="SAM" id="MobiDB-lite"/>
    </source>
</evidence>
<evidence type="ECO:0000313" key="2">
    <source>
        <dbReference type="EMBL" id="EQB18986.1"/>
    </source>
</evidence>
<dbReference type="eggNOG" id="ENOG502ZAU0">
    <property type="taxonomic scope" value="Bacteria"/>
</dbReference>
<comment type="caution">
    <text evidence="2">The sequence shown here is derived from an EMBL/GenBank/DDBJ whole genome shotgun (WGS) entry which is preliminary data.</text>
</comment>
<protein>
    <submittedName>
        <fullName evidence="2">Uncharacterized protein</fullName>
    </submittedName>
</protein>
<feature type="region of interest" description="Disordered" evidence="1">
    <location>
        <begin position="551"/>
        <end position="575"/>
    </location>
</feature>
<evidence type="ECO:0000313" key="3">
    <source>
        <dbReference type="Proteomes" id="UP000015531"/>
    </source>
</evidence>
<sequence length="1011" mass="109819">MRNVLCWDPGAVRQVINPFAEHISDSLFRAVHSDWDLKVSPQVGKSFQEIGEASWADMTPSAFLSDFLREDRPHALAAILGETGSGKSHLVHWMRLNIKPTKDRVVLVVRKSGTSLRNIVKMIIAELPTEQQASFLETLQSAGDGTQSREDQKQQLLNDLAQVIREEVLPTDADEIEEGLASSLPDLFQDPHMRKAHFLGDNTVIAEIVDHIFAPSNAKDRPDKRRVFVEGDLPLGGMDFAHASRLARDAIDLIELDPAVHLPLAIRIINRNLDRAVARTLSFSGDRIEELMTRLRTYLKSQGQELILLVEEFARLQGIDRALLQAITSQGDERQCKMRTAIAVTTGFFQSVAETAYMRTTHIVDMNRSAGRAEGRSVTKTSLNQFTARYLNAVRLGRDGIIQWSDAAAPGDNPLSKCDTCIHQTECHAIFGEVDGYGLYPFTSQALWNAASRADASMPERLNPRVLQNDLLVEVLDNFGPEIATGTFPPFKLLEKLGGITALPAVAQAELRNRNPQNYQRWAAFLELYDGTGTIANLDDRLRAAFEVPEIPGADAAKPSEPTTDTPTPEPPRNTASKEDLLIEQWISGQGLDQSVANNLRLLVFSAVSNAIDWDMVGLAKASFVGRTGKAFQTASISFDRQTTQVRADLQVKLVIPGNLVQPETAAAALQGVLRASKDQFRWEFPNGEKMLGAFLDCVEIWAKDVEAQLRGICQPTPQWNQAAAAVELLCVGAAIGGKIKPDAKIADMIDAAFSSQWSSECASTAPEMKALYDKLIRQREKLVGIAQSQMSSMKGGRAGAMLNPGRIIGPIREFRQAKWQLRLEPPDGEAQEPAKLYREVGAALPTAAGSEMAARKSWLDTMQDAFGPNATRAAIITALDAARQAVADAGIGTSSTGRILVEALDRFRTVYFDDSLAAARALGSEGDAVAALPHFGRGRRGAVDAGTALVAAAQAFLDTVDDNIGATSQSLDAKQGAVATSLDQIDSSLTAIEADLTAMATTDGEQADAA</sequence>
<dbReference type="AlphaFoldDB" id="T0HRK0"/>
<dbReference type="InterPro" id="IPR027417">
    <property type="entry name" value="P-loop_NTPase"/>
</dbReference>
<dbReference type="Proteomes" id="UP000015531">
    <property type="component" value="Unassembled WGS sequence"/>
</dbReference>
<reference evidence="2 3" key="1">
    <citation type="journal article" date="2013" name="Genome Announc.">
        <title>Draft Genome Sequence of Sphingobium lactosutens Strain DS20T, Isolated from a Hexachlorocyclohexane Dumpsite.</title>
        <authorList>
            <person name="Kumar R."/>
            <person name="Dwivedi V."/>
            <person name="Negi V."/>
            <person name="Khurana J.P."/>
            <person name="Lal R."/>
        </authorList>
    </citation>
    <scope>NUCLEOTIDE SEQUENCE [LARGE SCALE GENOMIC DNA]</scope>
    <source>
        <strain evidence="2 3">DS20</strain>
    </source>
</reference>